<dbReference type="PROSITE" id="PS50994">
    <property type="entry name" value="INTEGRASE"/>
    <property type="match status" value="1"/>
</dbReference>
<dbReference type="InterPro" id="IPR043502">
    <property type="entry name" value="DNA/RNA_pol_sf"/>
</dbReference>
<dbReference type="SUPFAM" id="SSF53098">
    <property type="entry name" value="Ribonuclease H-like"/>
    <property type="match status" value="1"/>
</dbReference>
<evidence type="ECO:0000259" key="4">
    <source>
        <dbReference type="PROSITE" id="PS50994"/>
    </source>
</evidence>
<dbReference type="InterPro" id="IPR039537">
    <property type="entry name" value="Retrotran_Ty1/copia-like"/>
</dbReference>
<evidence type="ECO:0000256" key="1">
    <source>
        <dbReference type="ARBA" id="ARBA00022723"/>
    </source>
</evidence>
<organism evidence="5 6">
    <name type="scientific">Phytophthora fragariae</name>
    <dbReference type="NCBI Taxonomy" id="53985"/>
    <lineage>
        <taxon>Eukaryota</taxon>
        <taxon>Sar</taxon>
        <taxon>Stramenopiles</taxon>
        <taxon>Oomycota</taxon>
        <taxon>Peronosporomycetes</taxon>
        <taxon>Peronosporales</taxon>
        <taxon>Peronosporaceae</taxon>
        <taxon>Phytophthora</taxon>
    </lineage>
</organism>
<dbReference type="InterPro" id="IPR012337">
    <property type="entry name" value="RNaseH-like_sf"/>
</dbReference>
<dbReference type="PANTHER" id="PTHR42648">
    <property type="entry name" value="TRANSPOSASE, PUTATIVE-RELATED"/>
    <property type="match status" value="1"/>
</dbReference>
<dbReference type="Gene3D" id="3.30.420.10">
    <property type="entry name" value="Ribonuclease H-like superfamily/Ribonuclease H"/>
    <property type="match status" value="1"/>
</dbReference>
<gene>
    <name evidence="5" type="ORF">PF002_g193</name>
</gene>
<keyword evidence="1" id="KW-0479">Metal-binding</keyword>
<dbReference type="AlphaFoldDB" id="A0A6A4AJR8"/>
<dbReference type="GO" id="GO:0003676">
    <property type="term" value="F:nucleic acid binding"/>
    <property type="evidence" value="ECO:0007669"/>
    <property type="project" value="InterPro"/>
</dbReference>
<dbReference type="InterPro" id="IPR036397">
    <property type="entry name" value="RNaseH_sf"/>
</dbReference>
<sequence length="637" mass="72286">MVAVWRDYVCVYGLKTKDDAGARTKEFVNYTKRQSCVPLTNLKVVRTDGGEFQTPDFRSLVAEQGLLHQHTVPYRSSQNGVAERTIRTVTEMACAMLIDSKLPHYLWEDALRHAAYTRNRVPKKGATKTPHERLTGIKPGLRHMPVFGQSVVIRMPEPIRKKRFRFDGRGDLGGFVGFSESVKGYRVYVPGNAQRIRESAGVLALDRMLYDEVVLPDDDVAPPPEGGGVGEEEREDRAVEAGLELPAAPTATTSRNPHQMEAVRDAVRSTHWTREAVVATNGDARLTENRSSERLSARKIGKLLETRTSKRLAAKAINAAYICFTEVIREPINLADARKTPQWPEWEKATWTELRLKLAADGSIEKYKARVCARGDRQVFLIDYVETHAPVVDLVCVKIFLTFVAKFKMRMRQGDVPAAYLKATLKETVYVKQVKGFEKPGEEDKVWRLKKALYGPKQAGREWSREIDKFLRAYGLKPTTGDACLYHMQVEGSLLLVCLYVDDILIAHRDEKHVLHLMLALNVKYQVKDLGAPSIFLGMRIHHEQGTIRLSEETYINEMLYRFAMDPTRPTHTPMVPKTRLDNLTDEPTLEEQENMRNKPYRQVVGSLLYLARVSRPDLVFAVNQLARDCSKPRKAA</sequence>
<dbReference type="GO" id="GO:0015074">
    <property type="term" value="P:DNA integration"/>
    <property type="evidence" value="ECO:0007669"/>
    <property type="project" value="InterPro"/>
</dbReference>
<dbReference type="GO" id="GO:0046872">
    <property type="term" value="F:metal ion binding"/>
    <property type="evidence" value="ECO:0007669"/>
    <property type="project" value="UniProtKB-KW"/>
</dbReference>
<dbReference type="GO" id="GO:0016787">
    <property type="term" value="F:hydrolase activity"/>
    <property type="evidence" value="ECO:0007669"/>
    <property type="project" value="UniProtKB-KW"/>
</dbReference>
<name>A0A6A4AJR8_9STRA</name>
<proteinExistence type="predicted"/>
<evidence type="ECO:0000256" key="3">
    <source>
        <dbReference type="SAM" id="MobiDB-lite"/>
    </source>
</evidence>
<dbReference type="Pfam" id="PF07727">
    <property type="entry name" value="RVT_2"/>
    <property type="match status" value="1"/>
</dbReference>
<keyword evidence="2" id="KW-0378">Hydrolase</keyword>
<protein>
    <recommendedName>
        <fullName evidence="4">Integrase catalytic domain-containing protein</fullName>
    </recommendedName>
</protein>
<dbReference type="PANTHER" id="PTHR42648:SF28">
    <property type="entry name" value="TRANSPOSON-ENCODED PROTEIN WITH RIBONUCLEASE H-LIKE AND RETROVIRUS ZINC FINGER-LIKE DOMAINS"/>
    <property type="match status" value="1"/>
</dbReference>
<dbReference type="SUPFAM" id="SSF56672">
    <property type="entry name" value="DNA/RNA polymerases"/>
    <property type="match status" value="1"/>
</dbReference>
<comment type="caution">
    <text evidence="5">The sequence shown here is derived from an EMBL/GenBank/DDBJ whole genome shotgun (WGS) entry which is preliminary data.</text>
</comment>
<reference evidence="5 6" key="1">
    <citation type="submission" date="2018-08" db="EMBL/GenBank/DDBJ databases">
        <title>Genomic investigation of the strawberry pathogen Phytophthora fragariae indicates pathogenicity is determined by transcriptional variation in three key races.</title>
        <authorList>
            <person name="Adams T.M."/>
            <person name="Armitage A.D."/>
            <person name="Sobczyk M.K."/>
            <person name="Bates H.J."/>
            <person name="Dunwell J.M."/>
            <person name="Nellist C.F."/>
            <person name="Harrison R.J."/>
        </authorList>
    </citation>
    <scope>NUCLEOTIDE SEQUENCE [LARGE SCALE GENOMIC DNA]</scope>
    <source>
        <strain evidence="5 6">BC-1</strain>
    </source>
</reference>
<dbReference type="InterPro" id="IPR001584">
    <property type="entry name" value="Integrase_cat-core"/>
</dbReference>
<accession>A0A6A4AJR8</accession>
<dbReference type="InterPro" id="IPR013103">
    <property type="entry name" value="RVT_2"/>
</dbReference>
<dbReference type="EMBL" id="QXGD01000003">
    <property type="protein sequence ID" value="KAE9258392.1"/>
    <property type="molecule type" value="Genomic_DNA"/>
</dbReference>
<dbReference type="Proteomes" id="UP000440367">
    <property type="component" value="Unassembled WGS sequence"/>
</dbReference>
<feature type="domain" description="Integrase catalytic" evidence="4">
    <location>
        <begin position="1"/>
        <end position="138"/>
    </location>
</feature>
<evidence type="ECO:0000313" key="6">
    <source>
        <dbReference type="Proteomes" id="UP000440367"/>
    </source>
</evidence>
<feature type="region of interest" description="Disordered" evidence="3">
    <location>
        <begin position="216"/>
        <end position="238"/>
    </location>
</feature>
<evidence type="ECO:0000256" key="2">
    <source>
        <dbReference type="ARBA" id="ARBA00022801"/>
    </source>
</evidence>
<evidence type="ECO:0000313" key="5">
    <source>
        <dbReference type="EMBL" id="KAE9258392.1"/>
    </source>
</evidence>